<dbReference type="OrthoDB" id="9807878at2"/>
<dbReference type="NCBIfam" id="TIGR00002">
    <property type="entry name" value="S16"/>
    <property type="match status" value="1"/>
</dbReference>
<reference evidence="4 5" key="1">
    <citation type="submission" date="2018-12" db="EMBL/GenBank/DDBJ databases">
        <authorList>
            <person name="Sun L."/>
            <person name="Chen Z."/>
        </authorList>
    </citation>
    <scope>NUCLEOTIDE SEQUENCE [LARGE SCALE GENOMIC DNA]</scope>
    <source>
        <strain evidence="4 5">DSM 15890</strain>
    </source>
</reference>
<proteinExistence type="inferred from homology"/>
<evidence type="ECO:0000256" key="1">
    <source>
        <dbReference type="ARBA" id="ARBA00022980"/>
    </source>
</evidence>
<dbReference type="Pfam" id="PF00886">
    <property type="entry name" value="Ribosomal_S16"/>
    <property type="match status" value="1"/>
</dbReference>
<dbReference type="GO" id="GO:0006412">
    <property type="term" value="P:translation"/>
    <property type="evidence" value="ECO:0007669"/>
    <property type="project" value="UniProtKB-UniRule"/>
</dbReference>
<dbReference type="FunFam" id="3.30.1320.10:FF:000002">
    <property type="entry name" value="30S ribosomal protein S16"/>
    <property type="match status" value="1"/>
</dbReference>
<dbReference type="InterPro" id="IPR020592">
    <property type="entry name" value="Ribosomal_bS16_CS"/>
</dbReference>
<name>A0A433YAN6_9BACL</name>
<keyword evidence="2 3" id="KW-0687">Ribonucleoprotein</keyword>
<dbReference type="GO" id="GO:0005737">
    <property type="term" value="C:cytoplasm"/>
    <property type="evidence" value="ECO:0007669"/>
    <property type="project" value="UniProtKB-ARBA"/>
</dbReference>
<protein>
    <recommendedName>
        <fullName evidence="3">Small ribosomal subunit protein bS16</fullName>
    </recommendedName>
</protein>
<dbReference type="InterPro" id="IPR000307">
    <property type="entry name" value="Ribosomal_bS16"/>
</dbReference>
<organism evidence="4 5">
    <name type="scientific">Paenibacillus anaericanus</name>
    <dbReference type="NCBI Taxonomy" id="170367"/>
    <lineage>
        <taxon>Bacteria</taxon>
        <taxon>Bacillati</taxon>
        <taxon>Bacillota</taxon>
        <taxon>Bacilli</taxon>
        <taxon>Bacillales</taxon>
        <taxon>Paenibacillaceae</taxon>
        <taxon>Paenibacillus</taxon>
    </lineage>
</organism>
<evidence type="ECO:0000313" key="4">
    <source>
        <dbReference type="EMBL" id="RUT46927.1"/>
    </source>
</evidence>
<keyword evidence="5" id="KW-1185">Reference proteome</keyword>
<dbReference type="PROSITE" id="PS00732">
    <property type="entry name" value="RIBOSOMAL_S16"/>
    <property type="match status" value="1"/>
</dbReference>
<evidence type="ECO:0000313" key="5">
    <source>
        <dbReference type="Proteomes" id="UP000279446"/>
    </source>
</evidence>
<dbReference type="InterPro" id="IPR023803">
    <property type="entry name" value="Ribosomal_bS16_dom_sf"/>
</dbReference>
<accession>A0A433YAN6</accession>
<dbReference type="GO" id="GO:0015935">
    <property type="term" value="C:small ribosomal subunit"/>
    <property type="evidence" value="ECO:0007669"/>
    <property type="project" value="TreeGrafter"/>
</dbReference>
<dbReference type="GO" id="GO:0003735">
    <property type="term" value="F:structural constituent of ribosome"/>
    <property type="evidence" value="ECO:0007669"/>
    <property type="project" value="InterPro"/>
</dbReference>
<dbReference type="PANTHER" id="PTHR12919:SF20">
    <property type="entry name" value="SMALL RIBOSOMAL SUBUNIT PROTEIN BS16M"/>
    <property type="match status" value="1"/>
</dbReference>
<dbReference type="RefSeq" id="WP_127191812.1">
    <property type="nucleotide sequence ID" value="NZ_JAUSSS010000015.1"/>
</dbReference>
<dbReference type="HAMAP" id="MF_00385">
    <property type="entry name" value="Ribosomal_bS16"/>
    <property type="match status" value="1"/>
</dbReference>
<dbReference type="Proteomes" id="UP000279446">
    <property type="component" value="Unassembled WGS sequence"/>
</dbReference>
<sequence>MAVRIRLKRIGAHKAPFYRIVVSNSRSPRDGRFIEEIGYYNPVAEPAVVNIDEEKALKWLQEGAQASDTVRNLLSKAGVMKKFHELRQQK</sequence>
<dbReference type="Gene3D" id="3.30.1320.10">
    <property type="match status" value="1"/>
</dbReference>
<evidence type="ECO:0000256" key="2">
    <source>
        <dbReference type="ARBA" id="ARBA00023274"/>
    </source>
</evidence>
<dbReference type="EMBL" id="RZNY01000006">
    <property type="protein sequence ID" value="RUT46927.1"/>
    <property type="molecule type" value="Genomic_DNA"/>
</dbReference>
<evidence type="ECO:0000256" key="3">
    <source>
        <dbReference type="HAMAP-Rule" id="MF_00385"/>
    </source>
</evidence>
<dbReference type="SUPFAM" id="SSF54565">
    <property type="entry name" value="Ribosomal protein S16"/>
    <property type="match status" value="1"/>
</dbReference>
<comment type="caution">
    <text evidence="4">The sequence shown here is derived from an EMBL/GenBank/DDBJ whole genome shotgun (WGS) entry which is preliminary data.</text>
</comment>
<keyword evidence="1 3" id="KW-0689">Ribosomal protein</keyword>
<gene>
    <name evidence="3" type="primary">rpsP</name>
    <name evidence="4" type="ORF">EJP82_09495</name>
</gene>
<dbReference type="PANTHER" id="PTHR12919">
    <property type="entry name" value="30S RIBOSOMAL PROTEIN S16"/>
    <property type="match status" value="1"/>
</dbReference>
<comment type="similarity">
    <text evidence="3">Belongs to the bacterial ribosomal protein bS16 family.</text>
</comment>
<dbReference type="AlphaFoldDB" id="A0A433YAN6"/>